<name>A0ABQ9E6W1_TEGGR</name>
<feature type="transmembrane region" description="Helical" evidence="7">
    <location>
        <begin position="526"/>
        <end position="547"/>
    </location>
</feature>
<keyword evidence="9" id="KW-1185">Reference proteome</keyword>
<feature type="transmembrane region" description="Helical" evidence="7">
    <location>
        <begin position="205"/>
        <end position="226"/>
    </location>
</feature>
<feature type="region of interest" description="Disordered" evidence="6">
    <location>
        <begin position="1"/>
        <end position="30"/>
    </location>
</feature>
<organism evidence="8 9">
    <name type="scientific">Tegillarca granosa</name>
    <name type="common">Malaysian cockle</name>
    <name type="synonym">Anadara granosa</name>
    <dbReference type="NCBI Taxonomy" id="220873"/>
    <lineage>
        <taxon>Eukaryota</taxon>
        <taxon>Metazoa</taxon>
        <taxon>Spiralia</taxon>
        <taxon>Lophotrochozoa</taxon>
        <taxon>Mollusca</taxon>
        <taxon>Bivalvia</taxon>
        <taxon>Autobranchia</taxon>
        <taxon>Pteriomorphia</taxon>
        <taxon>Arcoida</taxon>
        <taxon>Arcoidea</taxon>
        <taxon>Arcidae</taxon>
        <taxon>Tegillarca</taxon>
    </lineage>
</organism>
<evidence type="ECO:0000313" key="9">
    <source>
        <dbReference type="Proteomes" id="UP001217089"/>
    </source>
</evidence>
<dbReference type="InterPro" id="IPR037272">
    <property type="entry name" value="SNS_sf"/>
</dbReference>
<keyword evidence="5 7" id="KW-0472">Membrane</keyword>
<dbReference type="PANTHER" id="PTHR11616">
    <property type="entry name" value="SODIUM/CHLORIDE DEPENDENT TRANSPORTER"/>
    <property type="match status" value="1"/>
</dbReference>
<protein>
    <submittedName>
        <fullName evidence="8">Uncharacterized protein</fullName>
    </submittedName>
</protein>
<feature type="transmembrane region" description="Helical" evidence="7">
    <location>
        <begin position="354"/>
        <end position="382"/>
    </location>
</feature>
<evidence type="ECO:0000256" key="5">
    <source>
        <dbReference type="ARBA" id="ARBA00023136"/>
    </source>
</evidence>
<feature type="transmembrane region" description="Helical" evidence="7">
    <location>
        <begin position="676"/>
        <end position="694"/>
    </location>
</feature>
<proteinExistence type="predicted"/>
<reference evidence="8 9" key="1">
    <citation type="submission" date="2022-12" db="EMBL/GenBank/DDBJ databases">
        <title>Chromosome-level genome of Tegillarca granosa.</title>
        <authorList>
            <person name="Kim J."/>
        </authorList>
    </citation>
    <scope>NUCLEOTIDE SEQUENCE [LARGE SCALE GENOMIC DNA]</scope>
    <source>
        <strain evidence="8">Teg-2019</strain>
        <tissue evidence="8">Adductor muscle</tissue>
    </source>
</reference>
<evidence type="ECO:0000256" key="7">
    <source>
        <dbReference type="SAM" id="Phobius"/>
    </source>
</evidence>
<keyword evidence="2" id="KW-0813">Transport</keyword>
<dbReference type="SUPFAM" id="SSF161070">
    <property type="entry name" value="SNF-like"/>
    <property type="match status" value="3"/>
</dbReference>
<feature type="transmembrane region" description="Helical" evidence="7">
    <location>
        <begin position="567"/>
        <end position="592"/>
    </location>
</feature>
<comment type="subcellular location">
    <subcellularLocation>
        <location evidence="1">Membrane</location>
        <topology evidence="1">Multi-pass membrane protein</topology>
    </subcellularLocation>
</comment>
<dbReference type="EMBL" id="JARBDR010000921">
    <property type="protein sequence ID" value="KAJ8299277.1"/>
    <property type="molecule type" value="Genomic_DNA"/>
</dbReference>
<evidence type="ECO:0000256" key="6">
    <source>
        <dbReference type="SAM" id="MobiDB-lite"/>
    </source>
</evidence>
<dbReference type="PANTHER" id="PTHR11616:SF313">
    <property type="entry name" value="TRANSPORTER"/>
    <property type="match status" value="1"/>
</dbReference>
<evidence type="ECO:0000313" key="8">
    <source>
        <dbReference type="EMBL" id="KAJ8299277.1"/>
    </source>
</evidence>
<evidence type="ECO:0000256" key="3">
    <source>
        <dbReference type="ARBA" id="ARBA00022692"/>
    </source>
</evidence>
<feature type="transmembrane region" description="Helical" evidence="7">
    <location>
        <begin position="642"/>
        <end position="664"/>
    </location>
</feature>
<sequence length="724" mass="81677">MDGKSLYPNVNENQDDIETDGSNIGTNLDSEAKVDLLRGTEKYHSNKEPDSNTKWGVAYYKQQQYADTPTDEVNPNESLAQDVSSTAVLTPLDDDLVGEIQEIEDRGNWSGRFDFLMSLLGYSVGLGNVWRFPYLAYSNGGGFDQKNVQLLRIQNIEIFNPLQNLLQPISDIPKCFHVTLFTILYLCTVTKFDNAIIGTMKTWCFGAFVFPFVLMLILIGIPLMFLELSFGQFAALGPAVIFDRFCPLFSDCYSYKEADVCNSINGSVFYNQTCFNSTMADIYDLHNLAKNMTKHAPAQDFFERGVLDVSEGIENMGNVQWKIALCLLLAWGLTFAALSKGVKSTGKVVYFTALFPYVVLTILFFRGITLPGAVDGIIFYLTPRFDKLGSAKISKEFEKKESFYFLVLKNKFCFQFLIFVINMKKTCIIVWSDAAAQIFFALSPAWGGLITLSSYNKFHNNCFKDSLIVSIGNICTSIFAGFVIFSIIGYLAKELEMEVDDVVEQGAGLAFIVYPDVVTRLPISPLWSILFFVMMITLGMGSEFALLETVMTAVQDTYPPFRKKKTWVVLCVSIIGFFGGLAVTTRGGLYLLQLMDSYVSSWSVFMMATLESVIVGWFYGAERFLQDIEMMIGQRSKIWHKFFAIFWKFISPLTLLSVLVFNLVQYKPLTLGDYVYPGWSNGLGWCLSLIPLILITSMSINKIMRAPDDLSFFQFVLLLLYYLL</sequence>
<dbReference type="PROSITE" id="PS50267">
    <property type="entry name" value="NA_NEUROTRAN_SYMP_3"/>
    <property type="match status" value="1"/>
</dbReference>
<dbReference type="InterPro" id="IPR000175">
    <property type="entry name" value="Na/ntran_symport"/>
</dbReference>
<feature type="transmembrane region" description="Helical" evidence="7">
    <location>
        <begin position="323"/>
        <end position="342"/>
    </location>
</feature>
<feature type="transmembrane region" description="Helical" evidence="7">
    <location>
        <begin position="434"/>
        <end position="455"/>
    </location>
</feature>
<keyword evidence="4 7" id="KW-1133">Transmembrane helix</keyword>
<feature type="transmembrane region" description="Helical" evidence="7">
    <location>
        <begin position="598"/>
        <end position="621"/>
    </location>
</feature>
<evidence type="ECO:0000256" key="2">
    <source>
        <dbReference type="ARBA" id="ARBA00022448"/>
    </source>
</evidence>
<evidence type="ECO:0000256" key="1">
    <source>
        <dbReference type="ARBA" id="ARBA00004141"/>
    </source>
</evidence>
<feature type="transmembrane region" description="Helical" evidence="7">
    <location>
        <begin position="467"/>
        <end position="492"/>
    </location>
</feature>
<gene>
    <name evidence="8" type="ORF">KUTeg_023337</name>
</gene>
<dbReference type="Pfam" id="PF00209">
    <property type="entry name" value="SNF"/>
    <property type="match status" value="4"/>
</dbReference>
<evidence type="ECO:0000256" key="4">
    <source>
        <dbReference type="ARBA" id="ARBA00022989"/>
    </source>
</evidence>
<dbReference type="PRINTS" id="PR00176">
    <property type="entry name" value="NANEUSMPORT"/>
</dbReference>
<comment type="caution">
    <text evidence="8">The sequence shown here is derived from an EMBL/GenBank/DDBJ whole genome shotgun (WGS) entry which is preliminary data.</text>
</comment>
<dbReference type="Proteomes" id="UP001217089">
    <property type="component" value="Unassembled WGS sequence"/>
</dbReference>
<keyword evidence="3 7" id="KW-0812">Transmembrane</keyword>
<feature type="compositionally biased region" description="Polar residues" evidence="6">
    <location>
        <begin position="20"/>
        <end position="29"/>
    </location>
</feature>
<accession>A0ABQ9E6W1</accession>